<dbReference type="GO" id="GO:0003677">
    <property type="term" value="F:DNA binding"/>
    <property type="evidence" value="ECO:0007669"/>
    <property type="project" value="InterPro"/>
</dbReference>
<dbReference type="PANTHER" id="PTHR33055:SF13">
    <property type="entry name" value="TRANSPOSASE"/>
    <property type="match status" value="1"/>
</dbReference>
<dbReference type="InterPro" id="IPR047650">
    <property type="entry name" value="Transpos_IS110"/>
</dbReference>
<gene>
    <name evidence="4" type="ORF">Enr13x_33100</name>
    <name evidence="5" type="ORF">Enr13x_54120</name>
</gene>
<dbReference type="GO" id="GO:0006313">
    <property type="term" value="P:DNA transposition"/>
    <property type="evidence" value="ECO:0007669"/>
    <property type="project" value="InterPro"/>
</dbReference>
<dbReference type="KEGG" id="snep:Enr13x_54120"/>
<evidence type="ECO:0000313" key="6">
    <source>
        <dbReference type="Proteomes" id="UP000319004"/>
    </source>
</evidence>
<feature type="coiled-coil region" evidence="1">
    <location>
        <begin position="158"/>
        <end position="185"/>
    </location>
</feature>
<accession>A0A518HXF1</accession>
<dbReference type="AlphaFoldDB" id="A0A518HXF1"/>
<protein>
    <submittedName>
        <fullName evidence="5">Transposase IS116/IS110/IS902 family protein</fullName>
    </submittedName>
</protein>
<evidence type="ECO:0000313" key="5">
    <source>
        <dbReference type="EMBL" id="QDV45533.1"/>
    </source>
</evidence>
<evidence type="ECO:0000259" key="3">
    <source>
        <dbReference type="Pfam" id="PF02371"/>
    </source>
</evidence>
<dbReference type="Proteomes" id="UP000319004">
    <property type="component" value="Chromosome"/>
</dbReference>
<sequence>MKQKYNRVIGIDVASDKIDVNDSAGKIAKQLPNTISAISKKLFKRIQDTENTLVVCEATGGYEYLIVEAAHDAGVPICVANPRQVRDFAKGHGYLEKTDVIDAFMIRRFGEDVEIHLTPPRTAQEKEFLSTVRRRTQVKDLLSQEQNRLSQTRDKFAAQQIKETISHLKKQLKSLDKRIEKMLKDLSKVDPKVEILFSVSGVGPVTAATLLAELPELGQLNRGQIAKLVGVAPLANQTGKSDKKRKVRGGRSQVRSVLYMATLVATKHNPVIKRFYDRLIAKGKIKKLALVASMRKFLTILNNMIHCGESWKNPQVNAKKEQKATTAPSLN</sequence>
<dbReference type="InterPro" id="IPR002525">
    <property type="entry name" value="Transp_IS110-like_N"/>
</dbReference>
<dbReference type="NCBIfam" id="NF033542">
    <property type="entry name" value="transpos_IS110"/>
    <property type="match status" value="1"/>
</dbReference>
<evidence type="ECO:0000259" key="2">
    <source>
        <dbReference type="Pfam" id="PF01548"/>
    </source>
</evidence>
<feature type="domain" description="Transposase IS116/IS110/IS902 C-terminal" evidence="3">
    <location>
        <begin position="194"/>
        <end position="276"/>
    </location>
</feature>
<keyword evidence="6" id="KW-1185">Reference proteome</keyword>
<keyword evidence="1" id="KW-0175">Coiled coil</keyword>
<dbReference type="PANTHER" id="PTHR33055">
    <property type="entry name" value="TRANSPOSASE FOR INSERTION SEQUENCE ELEMENT IS1111A"/>
    <property type="match status" value="1"/>
</dbReference>
<dbReference type="Pfam" id="PF02371">
    <property type="entry name" value="Transposase_20"/>
    <property type="match status" value="1"/>
</dbReference>
<dbReference type="Pfam" id="PF01548">
    <property type="entry name" value="DEDD_Tnp_IS110"/>
    <property type="match status" value="1"/>
</dbReference>
<dbReference type="KEGG" id="snep:Enr13x_33100"/>
<dbReference type="EMBL" id="CP037423">
    <property type="protein sequence ID" value="QDV43453.1"/>
    <property type="molecule type" value="Genomic_DNA"/>
</dbReference>
<evidence type="ECO:0000256" key="1">
    <source>
        <dbReference type="SAM" id="Coils"/>
    </source>
</evidence>
<evidence type="ECO:0000313" key="4">
    <source>
        <dbReference type="EMBL" id="QDV43453.1"/>
    </source>
</evidence>
<organism evidence="5 6">
    <name type="scientific">Stieleria neptunia</name>
    <dbReference type="NCBI Taxonomy" id="2527979"/>
    <lineage>
        <taxon>Bacteria</taxon>
        <taxon>Pseudomonadati</taxon>
        <taxon>Planctomycetota</taxon>
        <taxon>Planctomycetia</taxon>
        <taxon>Pirellulales</taxon>
        <taxon>Pirellulaceae</taxon>
        <taxon>Stieleria</taxon>
    </lineage>
</organism>
<proteinExistence type="predicted"/>
<dbReference type="InterPro" id="IPR003346">
    <property type="entry name" value="Transposase_20"/>
</dbReference>
<reference evidence="5 6" key="1">
    <citation type="submission" date="2019-03" db="EMBL/GenBank/DDBJ databases">
        <title>Deep-cultivation of Planctomycetes and their phenomic and genomic characterization uncovers novel biology.</title>
        <authorList>
            <person name="Wiegand S."/>
            <person name="Jogler M."/>
            <person name="Boedeker C."/>
            <person name="Pinto D."/>
            <person name="Vollmers J."/>
            <person name="Rivas-Marin E."/>
            <person name="Kohn T."/>
            <person name="Peeters S.H."/>
            <person name="Heuer A."/>
            <person name="Rast P."/>
            <person name="Oberbeckmann S."/>
            <person name="Bunk B."/>
            <person name="Jeske O."/>
            <person name="Meyerdierks A."/>
            <person name="Storesund J.E."/>
            <person name="Kallscheuer N."/>
            <person name="Luecker S."/>
            <person name="Lage O.M."/>
            <person name="Pohl T."/>
            <person name="Merkel B.J."/>
            <person name="Hornburger P."/>
            <person name="Mueller R.-W."/>
            <person name="Bruemmer F."/>
            <person name="Labrenz M."/>
            <person name="Spormann A.M."/>
            <person name="Op den Camp H."/>
            <person name="Overmann J."/>
            <person name="Amann R."/>
            <person name="Jetten M.S.M."/>
            <person name="Mascher T."/>
            <person name="Medema M.H."/>
            <person name="Devos D.P."/>
            <person name="Kaster A.-K."/>
            <person name="Ovreas L."/>
            <person name="Rohde M."/>
            <person name="Galperin M.Y."/>
            <person name="Jogler C."/>
        </authorList>
    </citation>
    <scope>NUCLEOTIDE SEQUENCE [LARGE SCALE GENOMIC DNA]</scope>
    <source>
        <strain evidence="5 6">Enr13</strain>
    </source>
</reference>
<feature type="domain" description="Transposase IS110-like N-terminal" evidence="2">
    <location>
        <begin position="9"/>
        <end position="152"/>
    </location>
</feature>
<dbReference type="GO" id="GO:0004803">
    <property type="term" value="F:transposase activity"/>
    <property type="evidence" value="ECO:0007669"/>
    <property type="project" value="InterPro"/>
</dbReference>
<dbReference type="OrthoDB" id="263899at2"/>
<dbReference type="EMBL" id="CP037423">
    <property type="protein sequence ID" value="QDV45533.1"/>
    <property type="molecule type" value="Genomic_DNA"/>
</dbReference>
<dbReference type="RefSeq" id="WP_145387615.1">
    <property type="nucleotide sequence ID" value="NZ_CP037423.1"/>
</dbReference>
<name>A0A518HXF1_9BACT</name>